<evidence type="ECO:0000259" key="11">
    <source>
        <dbReference type="PROSITE" id="PS51843"/>
    </source>
</evidence>
<dbReference type="EMBL" id="WUAV01000004">
    <property type="protein sequence ID" value="KAF1759718.1"/>
    <property type="molecule type" value="Genomic_DNA"/>
</dbReference>
<dbReference type="PROSITE" id="PS51030">
    <property type="entry name" value="NUCLEAR_REC_DBD_2"/>
    <property type="match status" value="1"/>
</dbReference>
<evidence type="ECO:0000256" key="5">
    <source>
        <dbReference type="ARBA" id="ARBA00023125"/>
    </source>
</evidence>
<dbReference type="InterPro" id="IPR035500">
    <property type="entry name" value="NHR-like_dom_sf"/>
</dbReference>
<dbReference type="Gene3D" id="3.30.50.10">
    <property type="entry name" value="Erythroid Transcription Factor GATA-1, subunit A"/>
    <property type="match status" value="1"/>
</dbReference>
<dbReference type="SMART" id="SM00399">
    <property type="entry name" value="ZnF_C4"/>
    <property type="match status" value="1"/>
</dbReference>
<dbReference type="KEGG" id="crq:GCK72_016185"/>
<dbReference type="Gene3D" id="1.10.565.10">
    <property type="entry name" value="Retinoid X Receptor"/>
    <property type="match status" value="1"/>
</dbReference>
<dbReference type="PROSITE" id="PS51843">
    <property type="entry name" value="NR_LBD"/>
    <property type="match status" value="1"/>
</dbReference>
<dbReference type="InterPro" id="IPR001628">
    <property type="entry name" value="Znf_hrmn_rcpt"/>
</dbReference>
<dbReference type="PANTHER" id="PTHR46011:SF33">
    <property type="entry name" value="NUCLEAR HORMONE RECEPTOR FAMILY"/>
    <property type="match status" value="1"/>
</dbReference>
<evidence type="ECO:0000259" key="10">
    <source>
        <dbReference type="PROSITE" id="PS51030"/>
    </source>
</evidence>
<dbReference type="GO" id="GO:0008270">
    <property type="term" value="F:zinc ion binding"/>
    <property type="evidence" value="ECO:0007669"/>
    <property type="project" value="UniProtKB-KW"/>
</dbReference>
<dbReference type="GeneID" id="9812281"/>
<dbReference type="PROSITE" id="PS00031">
    <property type="entry name" value="NUCLEAR_REC_DBD_1"/>
    <property type="match status" value="1"/>
</dbReference>
<evidence type="ECO:0000256" key="3">
    <source>
        <dbReference type="ARBA" id="ARBA00022833"/>
    </source>
</evidence>
<reference evidence="12 13" key="1">
    <citation type="submission" date="2019-12" db="EMBL/GenBank/DDBJ databases">
        <title>Chromosome-level assembly of the Caenorhabditis remanei genome.</title>
        <authorList>
            <person name="Teterina A.A."/>
            <person name="Willis J.H."/>
            <person name="Phillips P.C."/>
        </authorList>
    </citation>
    <scope>NUCLEOTIDE SEQUENCE [LARGE SCALE GENOMIC DNA]</scope>
    <source>
        <strain evidence="12 13">PX506</strain>
        <tissue evidence="12">Whole organism</tissue>
    </source>
</reference>
<dbReference type="RefSeq" id="XP_003094162.2">
    <property type="nucleotide sequence ID" value="XM_003094114.2"/>
</dbReference>
<dbReference type="GO" id="GO:0006357">
    <property type="term" value="P:regulation of transcription by RNA polymerase II"/>
    <property type="evidence" value="ECO:0007669"/>
    <property type="project" value="TreeGrafter"/>
</dbReference>
<evidence type="ECO:0000256" key="2">
    <source>
        <dbReference type="ARBA" id="ARBA00022771"/>
    </source>
</evidence>
<keyword evidence="2 9" id="KW-0863">Zinc-finger</keyword>
<gene>
    <name evidence="12" type="ORF">GCK72_016185</name>
</gene>
<dbReference type="AlphaFoldDB" id="A0A6A5GW59"/>
<dbReference type="Pfam" id="PF00105">
    <property type="entry name" value="zf-C4"/>
    <property type="match status" value="1"/>
</dbReference>
<feature type="domain" description="NR LBD" evidence="11">
    <location>
        <begin position="95"/>
        <end position="353"/>
    </location>
</feature>
<dbReference type="SUPFAM" id="SSF48508">
    <property type="entry name" value="Nuclear receptor ligand-binding domain"/>
    <property type="match status" value="1"/>
</dbReference>
<dbReference type="GO" id="GO:0003700">
    <property type="term" value="F:DNA-binding transcription factor activity"/>
    <property type="evidence" value="ECO:0007669"/>
    <property type="project" value="InterPro"/>
</dbReference>
<dbReference type="CTD" id="9812281"/>
<dbReference type="PRINTS" id="PR00047">
    <property type="entry name" value="STROIDFINGER"/>
</dbReference>
<comment type="subcellular location">
    <subcellularLocation>
        <location evidence="9">Nucleus</location>
    </subcellularLocation>
</comment>
<feature type="domain" description="Nuclear receptor" evidence="10">
    <location>
        <begin position="2"/>
        <end position="77"/>
    </location>
</feature>
<dbReference type="SMART" id="SM00430">
    <property type="entry name" value="HOLI"/>
    <property type="match status" value="1"/>
</dbReference>
<evidence type="ECO:0000256" key="4">
    <source>
        <dbReference type="ARBA" id="ARBA00023015"/>
    </source>
</evidence>
<dbReference type="SUPFAM" id="SSF57716">
    <property type="entry name" value="Glucocorticoid receptor-like (DNA-binding domain)"/>
    <property type="match status" value="1"/>
</dbReference>
<keyword evidence="7 9" id="KW-0675">Receptor</keyword>
<keyword evidence="8 9" id="KW-0539">Nucleus</keyword>
<comment type="caution">
    <text evidence="12">The sequence shown here is derived from an EMBL/GenBank/DDBJ whole genome shotgun (WGS) entry which is preliminary data.</text>
</comment>
<dbReference type="FunFam" id="1.10.565.10:FF:000068">
    <property type="entry name" value="Nuclear hormone receptor family member nhr-86"/>
    <property type="match status" value="1"/>
</dbReference>
<keyword evidence="6 9" id="KW-0804">Transcription</keyword>
<keyword evidence="5 9" id="KW-0238">DNA-binding</keyword>
<comment type="similarity">
    <text evidence="9">Belongs to the nuclear hormone receptor family.</text>
</comment>
<keyword evidence="3 9" id="KW-0862">Zinc</keyword>
<dbReference type="GO" id="GO:0005634">
    <property type="term" value="C:nucleus"/>
    <property type="evidence" value="ECO:0007669"/>
    <property type="project" value="UniProtKB-SubCell"/>
</dbReference>
<keyword evidence="4 9" id="KW-0805">Transcription regulation</keyword>
<evidence type="ECO:0000256" key="1">
    <source>
        <dbReference type="ARBA" id="ARBA00022723"/>
    </source>
</evidence>
<name>A0A6A5GW59_CAERE</name>
<dbReference type="Proteomes" id="UP000483820">
    <property type="component" value="Chromosome IV"/>
</dbReference>
<evidence type="ECO:0000256" key="9">
    <source>
        <dbReference type="RuleBase" id="RU004334"/>
    </source>
</evidence>
<evidence type="ECO:0000256" key="6">
    <source>
        <dbReference type="ARBA" id="ARBA00023163"/>
    </source>
</evidence>
<accession>A0A6A5GW59</accession>
<proteinExistence type="inferred from homology"/>
<dbReference type="CDD" id="cd06916">
    <property type="entry name" value="NR_DBD_like"/>
    <property type="match status" value="1"/>
</dbReference>
<evidence type="ECO:0000313" key="12">
    <source>
        <dbReference type="EMBL" id="KAF1759718.1"/>
    </source>
</evidence>
<keyword evidence="1 9" id="KW-0479">Metal-binding</keyword>
<dbReference type="InterPro" id="IPR000536">
    <property type="entry name" value="Nucl_hrmn_rcpt_lig-bd"/>
</dbReference>
<organism evidence="12 13">
    <name type="scientific">Caenorhabditis remanei</name>
    <name type="common">Caenorhabditis vulgaris</name>
    <dbReference type="NCBI Taxonomy" id="31234"/>
    <lineage>
        <taxon>Eukaryota</taxon>
        <taxon>Metazoa</taxon>
        <taxon>Ecdysozoa</taxon>
        <taxon>Nematoda</taxon>
        <taxon>Chromadorea</taxon>
        <taxon>Rhabditida</taxon>
        <taxon>Rhabditina</taxon>
        <taxon>Rhabditomorpha</taxon>
        <taxon>Rhabditoidea</taxon>
        <taxon>Rhabditidae</taxon>
        <taxon>Peloderinae</taxon>
        <taxon>Caenorhabditis</taxon>
    </lineage>
</organism>
<dbReference type="GO" id="GO:0043565">
    <property type="term" value="F:sequence-specific DNA binding"/>
    <property type="evidence" value="ECO:0007669"/>
    <property type="project" value="InterPro"/>
</dbReference>
<sequence length="353" mass="40802">MTNLCQVCHDASTGTHFGVQVCSACTAFFRRTVSKNQRYRCKEKKACEILSTIRNICKSCRFAKCLAVGMKKDGVQKFRDVYGKRECPRVSPSIPRFPILDSLVRNYTHLENVRQVIHRDETKSVFLEKSPRALNYKESINVFLKEYQLVEDWIVNSFNEFAMFPSDQKSVLLRNFYLQFVLLEGGHFACQRGRSDITFLPSGDYIDCVNPETYYNDPDGRQPISAGDAAKMFASSFGTYRRNVTHPMQRDHVDQFEFLALSALTLFDTGLEGQSDENIEICRRMRESIQREVLLYCKLKKRTELDASIRLGNMLSILPNLQRAARRFHEDMTLSNVMNAYSVDQKFYELGKL</sequence>
<evidence type="ECO:0000313" key="13">
    <source>
        <dbReference type="Proteomes" id="UP000483820"/>
    </source>
</evidence>
<dbReference type="Pfam" id="PF00104">
    <property type="entry name" value="Hormone_recep"/>
    <property type="match status" value="1"/>
</dbReference>
<protein>
    <submittedName>
        <fullName evidence="12">Uncharacterized protein</fullName>
    </submittedName>
</protein>
<dbReference type="InterPro" id="IPR013088">
    <property type="entry name" value="Znf_NHR/GATA"/>
</dbReference>
<dbReference type="PANTHER" id="PTHR46011">
    <property type="entry name" value="NUCLEAR HORMONE RECEPTOR FAMILY MEMBER NHR-86-RELATED"/>
    <property type="match status" value="1"/>
</dbReference>
<evidence type="ECO:0000256" key="7">
    <source>
        <dbReference type="ARBA" id="ARBA00023170"/>
    </source>
</evidence>
<evidence type="ECO:0000256" key="8">
    <source>
        <dbReference type="ARBA" id="ARBA00023242"/>
    </source>
</evidence>